<evidence type="ECO:0000259" key="4">
    <source>
        <dbReference type="PROSITE" id="PS51166"/>
    </source>
</evidence>
<dbReference type="Pfam" id="PF25329">
    <property type="entry name" value="C2_GDE1"/>
    <property type="match status" value="1"/>
</dbReference>
<sequence length="1048" mass="116546">MTTPEAEVEFAVRLLGDANECVVCLLGSVTELGAWDVEKAVPMELVERQENESKWHTTVAFAPATNTLEYKYVVKHSLTRELVSWEGLPGNRTLTIAPGTNVALGAPSSQSSTYTTSRAPTPGPRDAKLGNNGNTNGFQEWRCCRTNKEANPWWEVDLGQDYAISSLHLWNAMTYHEQARHPEGRPPLTSKASTSTPAPPLWAFVSKEPLGRGEDSYKEAQDKVAADCPSVRAIQVQSSYDIRVRSLNFTVGNASPNGSVEGRYVRLQCAGASCALQFAEFEVLTQDPVATLDGKATQQKNVTCRKQDDGFYGVPKALDSDLRKYVETGWLNPAANVAELQVWIGSFDSTKPAVQWWSGEQEHTRVAIEMRHEKQKKRSNEAELHDDNIQAQKKQSAWESLPVESKSAALLDKESTELRQLLEAHQQLAGTDISVYLNNDPNATSSAAAPSNLSWLSRLSFVQSLEASNVEALTNVIATRKYKKGDSIIQYAEQKRSVFYVESGNVELLGPESSTGTSVIGSLEKDAVFNEMGLFSCWSRQPALFQAKDEVTCQVLELETLLKALGETKVASIRDNYTRSRHKATSSSEGKKLHYADDTHAQVFRVQVPVGAVDGSGNNTDGLTHRWTFDIYDCKKDAKSGGFTRNELLGSAYLLPSQIGKQGEADLTVPILSSNKGIVGQLTLSYLVLTPFVHPKNSIANVWRSYWRERPPLTIGHRGMGRSYYQVDGHRLALTRENTLASLILAGRSGADFVEFDVQLTKDRVPVIYHDFCVNVGLEDKSAGSFGTKPEAYEIGIHDMSFRQLTQSYTTPVPHKGSKTQLLQNRVKKHWARLQGDKQIPSPRRGPLKSDDNVDEEDHLVEFFPRLEDLLKHVPAEVGLNIEVKYPDDYFRPGMRSLSCFAINAYVDRVLQCVFDFAGPRRIFFSCFDPNICIALRAKQAKYPVLFLTYGSMAPHAFDARMTLQFATNLAKMEKLQGIVSNSNSFLERPELAPLVKKDLGTVLITWGDQNTKHEMVQLQKRQAIDGIISDNVIDLINQDKKLLAQAK</sequence>
<dbReference type="Pfam" id="PF22633">
    <property type="entry name" value="F5_F8_type_C_2"/>
    <property type="match status" value="1"/>
</dbReference>
<keyword evidence="12" id="KW-1185">Reference proteome</keyword>
<name>A0A329SYZ6_9STRA</name>
<dbReference type="Proteomes" id="UP000735874">
    <property type="component" value="Unassembled WGS sequence"/>
</dbReference>
<dbReference type="InterPro" id="IPR017946">
    <property type="entry name" value="PLC-like_Pdiesterase_TIM-brl"/>
</dbReference>
<evidence type="ECO:0000256" key="2">
    <source>
        <dbReference type="SAM" id="MobiDB-lite"/>
    </source>
</evidence>
<dbReference type="GO" id="GO:0046475">
    <property type="term" value="P:glycerophospholipid catabolic process"/>
    <property type="evidence" value="ECO:0007669"/>
    <property type="project" value="TreeGrafter"/>
</dbReference>
<dbReference type="SUPFAM" id="SSF49452">
    <property type="entry name" value="Starch-binding domain-like"/>
    <property type="match status" value="1"/>
</dbReference>
<accession>A0A329SYZ6</accession>
<evidence type="ECO:0000259" key="3">
    <source>
        <dbReference type="PROSITE" id="PS50042"/>
    </source>
</evidence>
<dbReference type="InterPro" id="IPR051578">
    <property type="entry name" value="GDPD"/>
</dbReference>
<dbReference type="InterPro" id="IPR008979">
    <property type="entry name" value="Galactose-bd-like_sf"/>
</dbReference>
<dbReference type="InterPro" id="IPR000595">
    <property type="entry name" value="cNMP-bd_dom"/>
</dbReference>
<dbReference type="EMBL" id="RCMV01000033">
    <property type="protein sequence ID" value="KAG3227527.1"/>
    <property type="molecule type" value="Genomic_DNA"/>
</dbReference>
<proteinExistence type="predicted"/>
<dbReference type="SUPFAM" id="SSF49785">
    <property type="entry name" value="Galactose-binding domain-like"/>
    <property type="match status" value="1"/>
</dbReference>
<dbReference type="Proteomes" id="UP000736787">
    <property type="component" value="Unassembled WGS sequence"/>
</dbReference>
<gene>
    <name evidence="11" type="ORF">PC110_g2015</name>
    <name evidence="6" type="ORF">PC113_g1449</name>
    <name evidence="7" type="ORF">PC115_g3009</name>
    <name evidence="8" type="ORF">PC117_g3525</name>
    <name evidence="9" type="ORF">PC118_g2957</name>
    <name evidence="10" type="ORF">PC129_g1949</name>
</gene>
<comment type="caution">
    <text evidence="11">The sequence shown here is derived from an EMBL/GenBank/DDBJ whole genome shotgun (WGS) entry which is preliminary data.</text>
</comment>
<dbReference type="PANTHER" id="PTHR22958">
    <property type="entry name" value="GLYCEROPHOSPHORYL DIESTER PHOSPHODIESTERASE"/>
    <property type="match status" value="1"/>
</dbReference>
<dbReference type="SUPFAM" id="SSF51206">
    <property type="entry name" value="cAMP-binding domain-like"/>
    <property type="match status" value="1"/>
</dbReference>
<dbReference type="CDD" id="cd00038">
    <property type="entry name" value="CAP_ED"/>
    <property type="match status" value="1"/>
</dbReference>
<dbReference type="Gene3D" id="2.60.120.10">
    <property type="entry name" value="Jelly Rolls"/>
    <property type="match status" value="1"/>
</dbReference>
<feature type="compositionally biased region" description="Polar residues" evidence="2">
    <location>
        <begin position="107"/>
        <end position="119"/>
    </location>
</feature>
<feature type="domain" description="Cyclic nucleotide-binding" evidence="3">
    <location>
        <begin position="461"/>
        <end position="568"/>
    </location>
</feature>
<dbReference type="VEuPathDB" id="FungiDB:PC110_g2015"/>
<keyword evidence="1" id="KW-0378">Hydrolase</keyword>
<evidence type="ECO:0000313" key="9">
    <source>
        <dbReference type="EMBL" id="KAG2995439.1"/>
    </source>
</evidence>
<protein>
    <recommendedName>
        <fullName evidence="13">Glycerophosphodiester phosphodiesterase domain</fullName>
    </recommendedName>
</protein>
<dbReference type="PROSITE" id="PS51166">
    <property type="entry name" value="CBM20"/>
    <property type="match status" value="1"/>
</dbReference>
<dbReference type="PROSITE" id="PS51704">
    <property type="entry name" value="GP_PDE"/>
    <property type="match status" value="1"/>
</dbReference>
<dbReference type="Gene3D" id="2.60.40.10">
    <property type="entry name" value="Immunoglobulins"/>
    <property type="match status" value="1"/>
</dbReference>
<dbReference type="Proteomes" id="UP000251314">
    <property type="component" value="Unassembled WGS sequence"/>
</dbReference>
<dbReference type="Proteomes" id="UP000697107">
    <property type="component" value="Unassembled WGS sequence"/>
</dbReference>
<feature type="region of interest" description="Disordered" evidence="2">
    <location>
        <begin position="99"/>
        <end position="134"/>
    </location>
</feature>
<evidence type="ECO:0000313" key="11">
    <source>
        <dbReference type="EMBL" id="RAW41854.1"/>
    </source>
</evidence>
<dbReference type="AlphaFoldDB" id="A0A329SYZ6"/>
<dbReference type="Pfam" id="PF00027">
    <property type="entry name" value="cNMP_binding"/>
    <property type="match status" value="1"/>
</dbReference>
<dbReference type="EMBL" id="RCMI01000048">
    <property type="protein sequence ID" value="KAG2939612.1"/>
    <property type="molecule type" value="Genomic_DNA"/>
</dbReference>
<dbReference type="InterPro" id="IPR013784">
    <property type="entry name" value="Carb-bd-like_fold"/>
</dbReference>
<dbReference type="STRING" id="29920.A0A329SYZ6"/>
<dbReference type="PANTHER" id="PTHR22958:SF1">
    <property type="entry name" value="GLYCEROPHOSPHOCHOLINE PHOSPHODIESTERASE GPCPD1"/>
    <property type="match status" value="1"/>
</dbReference>
<evidence type="ECO:0000313" key="8">
    <source>
        <dbReference type="EMBL" id="KAG2951494.1"/>
    </source>
</evidence>
<dbReference type="InterPro" id="IPR030395">
    <property type="entry name" value="GP_PDE_dom"/>
</dbReference>
<dbReference type="InterPro" id="IPR013783">
    <property type="entry name" value="Ig-like_fold"/>
</dbReference>
<dbReference type="InterPro" id="IPR002044">
    <property type="entry name" value="CBM20"/>
</dbReference>
<dbReference type="Gene3D" id="3.20.20.190">
    <property type="entry name" value="Phosphatidylinositol (PI) phosphodiesterase"/>
    <property type="match status" value="1"/>
</dbReference>
<dbReference type="Pfam" id="PF03009">
    <property type="entry name" value="GDPD"/>
    <property type="match status" value="1"/>
</dbReference>
<evidence type="ECO:0000313" key="6">
    <source>
        <dbReference type="EMBL" id="KAG2867976.1"/>
    </source>
</evidence>
<evidence type="ECO:0000256" key="1">
    <source>
        <dbReference type="ARBA" id="ARBA00022801"/>
    </source>
</evidence>
<dbReference type="PROSITE" id="PS50042">
    <property type="entry name" value="CNMP_BINDING_3"/>
    <property type="match status" value="1"/>
</dbReference>
<evidence type="ECO:0000313" key="10">
    <source>
        <dbReference type="EMBL" id="KAG3227527.1"/>
    </source>
</evidence>
<dbReference type="OrthoDB" id="1058301at2759"/>
<dbReference type="GO" id="GO:0008081">
    <property type="term" value="F:phosphoric diester hydrolase activity"/>
    <property type="evidence" value="ECO:0007669"/>
    <property type="project" value="InterPro"/>
</dbReference>
<dbReference type="SMART" id="SM00100">
    <property type="entry name" value="cNMP"/>
    <property type="match status" value="1"/>
</dbReference>
<dbReference type="SUPFAM" id="SSF51695">
    <property type="entry name" value="PLC-like phosphodiesterases"/>
    <property type="match status" value="1"/>
</dbReference>
<dbReference type="EMBL" id="MJFZ01000024">
    <property type="protein sequence ID" value="RAW41854.1"/>
    <property type="molecule type" value="Genomic_DNA"/>
</dbReference>
<evidence type="ECO:0000313" key="12">
    <source>
        <dbReference type="Proteomes" id="UP000251314"/>
    </source>
</evidence>
<reference evidence="10" key="2">
    <citation type="submission" date="2018-05" db="EMBL/GenBank/DDBJ databases">
        <title>Effector identification in a new, highly contiguous assembly of the strawberry crown rot pathogen Phytophthora cactorum.</title>
        <authorList>
            <person name="Armitage A.D."/>
            <person name="Nellist C.F."/>
            <person name="Bates H."/>
            <person name="Vickerstaff R.J."/>
            <person name="Harrison R.J."/>
        </authorList>
    </citation>
    <scope>NUCLEOTIDE SEQUENCE</scope>
    <source>
        <strain evidence="6">15-7</strain>
        <strain evidence="7">4032</strain>
        <strain evidence="8">4040</strain>
        <strain evidence="9">P415</strain>
        <strain evidence="10">P421</strain>
    </source>
</reference>
<dbReference type="Pfam" id="PF00686">
    <property type="entry name" value="CBM_20"/>
    <property type="match status" value="1"/>
</dbReference>
<feature type="region of interest" description="Disordered" evidence="2">
    <location>
        <begin position="178"/>
        <end position="202"/>
    </location>
</feature>
<dbReference type="EMBL" id="RCMG01000017">
    <property type="protein sequence ID" value="KAG2867976.1"/>
    <property type="molecule type" value="Genomic_DNA"/>
</dbReference>
<dbReference type="CDD" id="cd08572">
    <property type="entry name" value="GDPD_GDE5_like"/>
    <property type="match status" value="1"/>
</dbReference>
<feature type="region of interest" description="Disordered" evidence="2">
    <location>
        <begin position="372"/>
        <end position="397"/>
    </location>
</feature>
<dbReference type="InterPro" id="IPR057506">
    <property type="entry name" value="C2_GPCPD1"/>
</dbReference>
<feature type="domain" description="CBM20" evidence="4">
    <location>
        <begin position="1"/>
        <end position="111"/>
    </location>
</feature>
<dbReference type="InterPro" id="IPR014710">
    <property type="entry name" value="RmlC-like_jellyroll"/>
</dbReference>
<reference evidence="11 12" key="1">
    <citation type="submission" date="2018-01" db="EMBL/GenBank/DDBJ databases">
        <title>Draft genome of the strawberry crown rot pathogen Phytophthora cactorum.</title>
        <authorList>
            <person name="Armitage A.D."/>
            <person name="Lysoe E."/>
            <person name="Nellist C.F."/>
            <person name="Harrison R.J."/>
            <person name="Brurberg M.B."/>
        </authorList>
    </citation>
    <scope>NUCLEOTIDE SEQUENCE [LARGE SCALE GENOMIC DNA]</scope>
    <source>
        <strain evidence="11 12">10300</strain>
    </source>
</reference>
<dbReference type="FunFam" id="3.20.20.190:FF:000032">
    <property type="entry name" value="Glycerophosphoryl diester phosphodiesterase, putative"/>
    <property type="match status" value="1"/>
</dbReference>
<evidence type="ECO:0000259" key="5">
    <source>
        <dbReference type="PROSITE" id="PS51704"/>
    </source>
</evidence>
<dbReference type="GO" id="GO:2001070">
    <property type="term" value="F:starch binding"/>
    <property type="evidence" value="ECO:0007669"/>
    <property type="project" value="InterPro"/>
</dbReference>
<dbReference type="Proteomes" id="UP000774804">
    <property type="component" value="Unassembled WGS sequence"/>
</dbReference>
<dbReference type="SMART" id="SM01065">
    <property type="entry name" value="CBM_2"/>
    <property type="match status" value="1"/>
</dbReference>
<evidence type="ECO:0000313" key="7">
    <source>
        <dbReference type="EMBL" id="KAG2939612.1"/>
    </source>
</evidence>
<dbReference type="EMBL" id="RCMK01000051">
    <property type="protein sequence ID" value="KAG2951494.1"/>
    <property type="molecule type" value="Genomic_DNA"/>
</dbReference>
<dbReference type="InterPro" id="IPR018490">
    <property type="entry name" value="cNMP-bd_dom_sf"/>
</dbReference>
<evidence type="ECO:0008006" key="13">
    <source>
        <dbReference type="Google" id="ProtNLM"/>
    </source>
</evidence>
<organism evidence="11 12">
    <name type="scientific">Phytophthora cactorum</name>
    <dbReference type="NCBI Taxonomy" id="29920"/>
    <lineage>
        <taxon>Eukaryota</taxon>
        <taxon>Sar</taxon>
        <taxon>Stramenopiles</taxon>
        <taxon>Oomycota</taxon>
        <taxon>Peronosporomycetes</taxon>
        <taxon>Peronosporales</taxon>
        <taxon>Peronosporaceae</taxon>
        <taxon>Phytophthora</taxon>
    </lineage>
</organism>
<dbReference type="Proteomes" id="UP000760860">
    <property type="component" value="Unassembled WGS sequence"/>
</dbReference>
<dbReference type="EMBL" id="RCML01000048">
    <property type="protein sequence ID" value="KAG2995439.1"/>
    <property type="molecule type" value="Genomic_DNA"/>
</dbReference>
<dbReference type="Gene3D" id="2.60.120.260">
    <property type="entry name" value="Galactose-binding domain-like"/>
    <property type="match status" value="1"/>
</dbReference>
<feature type="domain" description="GP-PDE" evidence="5">
    <location>
        <begin position="712"/>
        <end position="1040"/>
    </location>
</feature>
<feature type="compositionally biased region" description="Basic and acidic residues" evidence="2">
    <location>
        <begin position="372"/>
        <end position="388"/>
    </location>
</feature>